<dbReference type="Proteomes" id="UP000823775">
    <property type="component" value="Unassembled WGS sequence"/>
</dbReference>
<dbReference type="PANTHER" id="PTHR48085">
    <property type="entry name" value="CADMIUM/ZINC-TRANSPORTING ATPASE HMA2-RELATED"/>
    <property type="match status" value="1"/>
</dbReference>
<dbReference type="InterPro" id="IPR023214">
    <property type="entry name" value="HAD_sf"/>
</dbReference>
<name>A0ABS8S5M8_DATST</name>
<dbReference type="EMBL" id="JACEIK010000299">
    <property type="protein sequence ID" value="MCD7454371.1"/>
    <property type="molecule type" value="Genomic_DNA"/>
</dbReference>
<comment type="similarity">
    <text evidence="1">Belongs to the cation transport ATPase (P-type) (TC 3.A.3) family. Type IB subfamily.</text>
</comment>
<dbReference type="PRINTS" id="PR00120">
    <property type="entry name" value="HATPASE"/>
</dbReference>
<dbReference type="Gene3D" id="3.40.50.1000">
    <property type="entry name" value="HAD superfamily/HAD-like"/>
    <property type="match status" value="1"/>
</dbReference>
<dbReference type="PANTHER" id="PTHR48085:SF5">
    <property type="entry name" value="CADMIUM_ZINC-TRANSPORTING ATPASE HMA4-RELATED"/>
    <property type="match status" value="1"/>
</dbReference>
<keyword evidence="3" id="KW-1133">Transmembrane helix</keyword>
<evidence type="ECO:0000313" key="5">
    <source>
        <dbReference type="Proteomes" id="UP000823775"/>
    </source>
</evidence>
<dbReference type="InterPro" id="IPR036412">
    <property type="entry name" value="HAD-like_sf"/>
</dbReference>
<feature type="transmembrane region" description="Helical" evidence="3">
    <location>
        <begin position="84"/>
        <end position="106"/>
    </location>
</feature>
<keyword evidence="3" id="KW-0812">Transmembrane</keyword>
<dbReference type="InterPro" id="IPR001757">
    <property type="entry name" value="P_typ_ATPase"/>
</dbReference>
<proteinExistence type="inferred from homology"/>
<dbReference type="InterPro" id="IPR051014">
    <property type="entry name" value="Cation_Transport_ATPase_IB"/>
</dbReference>
<accession>A0ABS8S5M8</accession>
<feature type="transmembrane region" description="Helical" evidence="3">
    <location>
        <begin position="59"/>
        <end position="78"/>
    </location>
</feature>
<reference evidence="4 5" key="1">
    <citation type="journal article" date="2021" name="BMC Genomics">
        <title>Datura genome reveals duplications of psychoactive alkaloid biosynthetic genes and high mutation rate following tissue culture.</title>
        <authorList>
            <person name="Rajewski A."/>
            <person name="Carter-House D."/>
            <person name="Stajich J."/>
            <person name="Litt A."/>
        </authorList>
    </citation>
    <scope>NUCLEOTIDE SEQUENCE [LARGE SCALE GENOMIC DNA]</scope>
    <source>
        <strain evidence="4">AR-01</strain>
    </source>
</reference>
<protein>
    <submittedName>
        <fullName evidence="4">Uncharacterized protein</fullName>
    </submittedName>
</protein>
<evidence type="ECO:0000256" key="1">
    <source>
        <dbReference type="ARBA" id="ARBA00006024"/>
    </source>
</evidence>
<dbReference type="SUPFAM" id="SSF56784">
    <property type="entry name" value="HAD-like"/>
    <property type="match status" value="1"/>
</dbReference>
<keyword evidence="5" id="KW-1185">Reference proteome</keyword>
<feature type="region of interest" description="Disordered" evidence="2">
    <location>
        <begin position="117"/>
        <end position="140"/>
    </location>
</feature>
<comment type="caution">
    <text evidence="4">The sequence shown here is derived from an EMBL/GenBank/DDBJ whole genome shotgun (WGS) entry which is preliminary data.</text>
</comment>
<evidence type="ECO:0000313" key="4">
    <source>
        <dbReference type="EMBL" id="MCD7454371.1"/>
    </source>
</evidence>
<evidence type="ECO:0000256" key="3">
    <source>
        <dbReference type="SAM" id="Phobius"/>
    </source>
</evidence>
<keyword evidence="3" id="KW-0472">Membrane</keyword>
<dbReference type="PROSITE" id="PS01229">
    <property type="entry name" value="COF_2"/>
    <property type="match status" value="1"/>
</dbReference>
<dbReference type="PRINTS" id="PR00119">
    <property type="entry name" value="CATATPASE"/>
</dbReference>
<sequence length="210" mass="22609">MIGDGLNDAPALATADIGISMGISGSALAKETGHVILMTNDIGRIPKATRLARRVRRKVIENMILSIGIKGAIVALAIAGYPLVWAAVLADAGTCLLVILNSMLLLRGATRRHGKKCCKSSTASHDHHQKNKDSCCKSENAPQLCCSDIESQKKCTRQSCSSEIVVILIRILNAAHPRCLLQHANLQFQNQSHVEVTIAQTPFTRVVVIL</sequence>
<evidence type="ECO:0000256" key="2">
    <source>
        <dbReference type="SAM" id="MobiDB-lite"/>
    </source>
</evidence>
<organism evidence="4 5">
    <name type="scientific">Datura stramonium</name>
    <name type="common">Jimsonweed</name>
    <name type="synonym">Common thornapple</name>
    <dbReference type="NCBI Taxonomy" id="4076"/>
    <lineage>
        <taxon>Eukaryota</taxon>
        <taxon>Viridiplantae</taxon>
        <taxon>Streptophyta</taxon>
        <taxon>Embryophyta</taxon>
        <taxon>Tracheophyta</taxon>
        <taxon>Spermatophyta</taxon>
        <taxon>Magnoliopsida</taxon>
        <taxon>eudicotyledons</taxon>
        <taxon>Gunneridae</taxon>
        <taxon>Pentapetalae</taxon>
        <taxon>asterids</taxon>
        <taxon>lamiids</taxon>
        <taxon>Solanales</taxon>
        <taxon>Solanaceae</taxon>
        <taxon>Solanoideae</taxon>
        <taxon>Datureae</taxon>
        <taxon>Datura</taxon>
    </lineage>
</organism>
<gene>
    <name evidence="4" type="ORF">HAX54_024540</name>
</gene>